<organism evidence="2 3">
    <name type="scientific">Planomonospora parontospora</name>
    <dbReference type="NCBI Taxonomy" id="58119"/>
    <lineage>
        <taxon>Bacteria</taxon>
        <taxon>Bacillati</taxon>
        <taxon>Actinomycetota</taxon>
        <taxon>Actinomycetes</taxon>
        <taxon>Streptosporangiales</taxon>
        <taxon>Streptosporangiaceae</taxon>
        <taxon>Planomonospora</taxon>
    </lineage>
</organism>
<protein>
    <submittedName>
        <fullName evidence="2">Uncharacterized protein</fullName>
    </submittedName>
</protein>
<evidence type="ECO:0000313" key="3">
    <source>
        <dbReference type="Proteomes" id="UP000627984"/>
    </source>
</evidence>
<dbReference type="Proteomes" id="UP000627984">
    <property type="component" value="Unassembled WGS sequence"/>
</dbReference>
<dbReference type="AlphaFoldDB" id="A0AA37BEA0"/>
<evidence type="ECO:0000313" key="2">
    <source>
        <dbReference type="EMBL" id="GGK58690.1"/>
    </source>
</evidence>
<dbReference type="EMBL" id="BMQD01000004">
    <property type="protein sequence ID" value="GGK58690.1"/>
    <property type="molecule type" value="Genomic_DNA"/>
</dbReference>
<accession>A0AA37BEA0</accession>
<sequence length="93" mass="9831">MSLTGETLSYLSETGVGHAGGDAPEDAAAWAPWVRLADLPTINRPCATCRTRNGVPRGSREIVTLPETEESALSGTAPPVTGRGWSWCRRPGP</sequence>
<name>A0AA37BEA0_9ACTN</name>
<gene>
    <name evidence="2" type="ORF">GCM10010126_17870</name>
</gene>
<reference evidence="2" key="2">
    <citation type="submission" date="2022-09" db="EMBL/GenBank/DDBJ databases">
        <authorList>
            <person name="Sun Q."/>
            <person name="Ohkuma M."/>
        </authorList>
    </citation>
    <scope>NUCLEOTIDE SEQUENCE</scope>
    <source>
        <strain evidence="2">JCM 3093</strain>
    </source>
</reference>
<comment type="caution">
    <text evidence="2">The sequence shown here is derived from an EMBL/GenBank/DDBJ whole genome shotgun (WGS) entry which is preliminary data.</text>
</comment>
<evidence type="ECO:0000256" key="1">
    <source>
        <dbReference type="SAM" id="MobiDB-lite"/>
    </source>
</evidence>
<proteinExistence type="predicted"/>
<reference evidence="2" key="1">
    <citation type="journal article" date="2014" name="Int. J. Syst. Evol. Microbiol.">
        <title>Complete genome sequence of Corynebacterium casei LMG S-19264T (=DSM 44701T), isolated from a smear-ripened cheese.</title>
        <authorList>
            <consortium name="US DOE Joint Genome Institute (JGI-PGF)"/>
            <person name="Walter F."/>
            <person name="Albersmeier A."/>
            <person name="Kalinowski J."/>
            <person name="Ruckert C."/>
        </authorList>
    </citation>
    <scope>NUCLEOTIDE SEQUENCE</scope>
    <source>
        <strain evidence="2">JCM 3093</strain>
    </source>
</reference>
<feature type="region of interest" description="Disordered" evidence="1">
    <location>
        <begin position="69"/>
        <end position="93"/>
    </location>
</feature>